<evidence type="ECO:0000313" key="2">
    <source>
        <dbReference type="EMBL" id="QHS92462.1"/>
    </source>
</evidence>
<name>A0A6C0BKB6_9ZZZZ</name>
<organism evidence="2">
    <name type="scientific">viral metagenome</name>
    <dbReference type="NCBI Taxonomy" id="1070528"/>
    <lineage>
        <taxon>unclassified sequences</taxon>
        <taxon>metagenomes</taxon>
        <taxon>organismal metagenomes</taxon>
    </lineage>
</organism>
<keyword evidence="1" id="KW-1133">Transmembrane helix</keyword>
<keyword evidence="1" id="KW-0812">Transmembrane</keyword>
<dbReference type="AlphaFoldDB" id="A0A6C0BKB6"/>
<proteinExistence type="predicted"/>
<feature type="transmembrane region" description="Helical" evidence="1">
    <location>
        <begin position="6"/>
        <end position="27"/>
    </location>
</feature>
<accession>A0A6C0BKB6</accession>
<dbReference type="EMBL" id="MN739179">
    <property type="protein sequence ID" value="QHS92462.1"/>
    <property type="molecule type" value="Genomic_DNA"/>
</dbReference>
<evidence type="ECO:0000256" key="1">
    <source>
        <dbReference type="SAM" id="Phobius"/>
    </source>
</evidence>
<keyword evidence="1" id="KW-0472">Membrane</keyword>
<protein>
    <submittedName>
        <fullName evidence="2">Uncharacterized protein</fullName>
    </submittedName>
</protein>
<sequence>MFLEFFQTPIGIIILSVIWGLGLSTLFRKACQGRHCQVLVYQGPDPKEIADTYYNYGTDACYQYIPVISTCDG</sequence>
<reference evidence="2" key="1">
    <citation type="journal article" date="2020" name="Nature">
        <title>Giant virus diversity and host interactions through global metagenomics.</title>
        <authorList>
            <person name="Schulz F."/>
            <person name="Roux S."/>
            <person name="Paez-Espino D."/>
            <person name="Jungbluth S."/>
            <person name="Walsh D.A."/>
            <person name="Denef V.J."/>
            <person name="McMahon K.D."/>
            <person name="Konstantinidis K.T."/>
            <person name="Eloe-Fadrosh E.A."/>
            <person name="Kyrpides N.C."/>
            <person name="Woyke T."/>
        </authorList>
    </citation>
    <scope>NUCLEOTIDE SEQUENCE</scope>
    <source>
        <strain evidence="2">GVMAG-M-3300014204-73</strain>
    </source>
</reference>